<name>A0AAV5RI62_STABA</name>
<evidence type="ECO:0000313" key="10">
    <source>
        <dbReference type="EMBL" id="GMM51209.1"/>
    </source>
</evidence>
<feature type="transmembrane region" description="Helical" evidence="9">
    <location>
        <begin position="594"/>
        <end position="614"/>
    </location>
</feature>
<feature type="transmembrane region" description="Helical" evidence="9">
    <location>
        <begin position="498"/>
        <end position="516"/>
    </location>
</feature>
<evidence type="ECO:0000256" key="2">
    <source>
        <dbReference type="ARBA" id="ARBA00009904"/>
    </source>
</evidence>
<evidence type="ECO:0000256" key="4">
    <source>
        <dbReference type="ARBA" id="ARBA00022692"/>
    </source>
</evidence>
<dbReference type="GO" id="GO:0000329">
    <property type="term" value="C:fungal-type vacuole membrane"/>
    <property type="evidence" value="ECO:0007669"/>
    <property type="project" value="TreeGrafter"/>
</dbReference>
<feature type="transmembrane region" description="Helical" evidence="9">
    <location>
        <begin position="376"/>
        <end position="400"/>
    </location>
</feature>
<accession>A0AAV5RI62</accession>
<evidence type="ECO:0000256" key="8">
    <source>
        <dbReference type="ARBA" id="ARBA00023136"/>
    </source>
</evidence>
<dbReference type="PANTHER" id="PTHR11629">
    <property type="entry name" value="VACUOLAR PROTON ATPASES"/>
    <property type="match status" value="1"/>
</dbReference>
<keyword evidence="6 9" id="KW-1133">Transmembrane helix</keyword>
<feature type="transmembrane region" description="Helical" evidence="9">
    <location>
        <begin position="728"/>
        <end position="751"/>
    </location>
</feature>
<feature type="transmembrane region" description="Helical" evidence="9">
    <location>
        <begin position="421"/>
        <end position="438"/>
    </location>
</feature>
<feature type="transmembrane region" description="Helical" evidence="9">
    <location>
        <begin position="528"/>
        <end position="553"/>
    </location>
</feature>
<evidence type="ECO:0000256" key="3">
    <source>
        <dbReference type="ARBA" id="ARBA00022448"/>
    </source>
</evidence>
<protein>
    <recommendedName>
        <fullName evidence="9">V-type proton ATPase subunit a</fullName>
    </recommendedName>
</protein>
<dbReference type="PANTHER" id="PTHR11629:SF63">
    <property type="entry name" value="V-TYPE PROTON ATPASE SUBUNIT A"/>
    <property type="match status" value="1"/>
</dbReference>
<evidence type="ECO:0000256" key="1">
    <source>
        <dbReference type="ARBA" id="ARBA00004141"/>
    </source>
</evidence>
<dbReference type="GO" id="GO:0051117">
    <property type="term" value="F:ATPase binding"/>
    <property type="evidence" value="ECO:0007669"/>
    <property type="project" value="TreeGrafter"/>
</dbReference>
<dbReference type="GO" id="GO:0046961">
    <property type="term" value="F:proton-transporting ATPase activity, rotational mechanism"/>
    <property type="evidence" value="ECO:0007669"/>
    <property type="project" value="InterPro"/>
</dbReference>
<evidence type="ECO:0000256" key="7">
    <source>
        <dbReference type="ARBA" id="ARBA00023065"/>
    </source>
</evidence>
<organism evidence="10 11">
    <name type="scientific">Starmerella bacillaris</name>
    <name type="common">Yeast</name>
    <name type="synonym">Candida zemplinina</name>
    <dbReference type="NCBI Taxonomy" id="1247836"/>
    <lineage>
        <taxon>Eukaryota</taxon>
        <taxon>Fungi</taxon>
        <taxon>Dikarya</taxon>
        <taxon>Ascomycota</taxon>
        <taxon>Saccharomycotina</taxon>
        <taxon>Dipodascomycetes</taxon>
        <taxon>Dipodascales</taxon>
        <taxon>Trichomonascaceae</taxon>
        <taxon>Starmerella</taxon>
    </lineage>
</organism>
<comment type="caution">
    <text evidence="10">The sequence shown here is derived from an EMBL/GenBank/DDBJ whole genome shotgun (WGS) entry which is preliminary data.</text>
</comment>
<keyword evidence="3 9" id="KW-0813">Transport</keyword>
<keyword evidence="5 9" id="KW-0375">Hydrogen ion transport</keyword>
<dbReference type="InterPro" id="IPR002490">
    <property type="entry name" value="V-ATPase_116kDa_su"/>
</dbReference>
<comment type="similarity">
    <text evidence="2 9">Belongs to the V-ATPase 116 kDa subunit family.</text>
</comment>
<keyword evidence="11" id="KW-1185">Reference proteome</keyword>
<keyword evidence="4 9" id="KW-0812">Transmembrane</keyword>
<keyword evidence="7 9" id="KW-0406">Ion transport</keyword>
<dbReference type="InterPro" id="IPR026028">
    <property type="entry name" value="V-type_ATPase_116kDa_su_euka"/>
</dbReference>
<dbReference type="GO" id="GO:0000220">
    <property type="term" value="C:vacuolar proton-transporting V-type ATPase, V0 domain"/>
    <property type="evidence" value="ECO:0007669"/>
    <property type="project" value="InterPro"/>
</dbReference>
<dbReference type="Pfam" id="PF01496">
    <property type="entry name" value="V_ATPase_I"/>
    <property type="match status" value="1"/>
</dbReference>
<sequence length="793" mass="89871">MRDEAIFRSAQMSLAQMYVSYEVSREIVRALGDLGVVHFRDLNASVSDFQRAFVEPIKSVNNSLRQTRLVKSYMQTNGVEMAPVWSGEQVANIETLPAKLDALEDQLTNLVDSELQLKSSQLQLIERRYTLQFAAKLLGQHHAVSDTVLGVVNRQELAALQRICWRALRGNLVFMSENIDQQVWDSSQRKLVDKSVFVVVTHGSQLLQRAESIARAMDAHVYEIQNSDVSHELQDLNTRLSEVNEVLEQTHRTLISQLQDVSESIGAWDLALQKERGVYETLNKFVYDENRKLLIAEGWIPTDELINTQNCLRSVSEAFQVESPTVMTLLQTTKQPPTYHRTNKVTQAFQNMVDVYAVASYQEVNPGLPTVVTFPFMFAVMFGDIGHGFLMFLAALLVVLNERKLARYQGGDVFDMFYTGRYVILLMGLFSMFTGFMYNDLFSKSMTLFKSGWVWPHHESGESVTAVSTNNVYIFGIDYMWHGAENNLRFLNSYKMKLSVILGYVHMLYSYFFSLVNDLHFKNYAAVLTNFVPGLIFFLSIFGYLSICIIYKWTVDWAERGAQPPSLMNMLINMFLAPGKIDEPLYKGQKQVQLFLLFAALASVPVLLFAKPLYMRRQAQKQHHQNQNQYQALPTVQPQSSRDNAVSDRLVNDALQNLGSDSSAEEHEESFGDIMIEQAIETIEFCLNSVSHTASYLRLWALSLAHSQLSQVLWDMTLKLSFGASGTVGVIMVVVMFAVWMSLTVAILTVMEGTSAMLHALRLHWVESMSKFYIGEGYAFEPFSFASLSAAAA</sequence>
<reference evidence="10 11" key="1">
    <citation type="journal article" date="2023" name="Elife">
        <title>Identification of key yeast species and microbe-microbe interactions impacting larval growth of Drosophila in the wild.</title>
        <authorList>
            <person name="Mure A."/>
            <person name="Sugiura Y."/>
            <person name="Maeda R."/>
            <person name="Honda K."/>
            <person name="Sakurai N."/>
            <person name="Takahashi Y."/>
            <person name="Watada M."/>
            <person name="Katoh T."/>
            <person name="Gotoh A."/>
            <person name="Gotoh Y."/>
            <person name="Taniguchi I."/>
            <person name="Nakamura K."/>
            <person name="Hayashi T."/>
            <person name="Katayama T."/>
            <person name="Uemura T."/>
            <person name="Hattori Y."/>
        </authorList>
    </citation>
    <scope>NUCLEOTIDE SEQUENCE [LARGE SCALE GENOMIC DNA]</scope>
    <source>
        <strain evidence="10 11">SB-73</strain>
    </source>
</reference>
<dbReference type="GO" id="GO:0007035">
    <property type="term" value="P:vacuolar acidification"/>
    <property type="evidence" value="ECO:0007669"/>
    <property type="project" value="TreeGrafter"/>
</dbReference>
<proteinExistence type="inferred from homology"/>
<dbReference type="EMBL" id="BTGC01000003">
    <property type="protein sequence ID" value="GMM51209.1"/>
    <property type="molecule type" value="Genomic_DNA"/>
</dbReference>
<evidence type="ECO:0000256" key="5">
    <source>
        <dbReference type="ARBA" id="ARBA00022781"/>
    </source>
</evidence>
<evidence type="ECO:0000256" key="9">
    <source>
        <dbReference type="RuleBase" id="RU361189"/>
    </source>
</evidence>
<gene>
    <name evidence="10" type="ORF">DASB73_021670</name>
</gene>
<evidence type="ECO:0000313" key="11">
    <source>
        <dbReference type="Proteomes" id="UP001362899"/>
    </source>
</evidence>
<comment type="subcellular location">
    <subcellularLocation>
        <location evidence="1">Membrane</location>
        <topology evidence="1">Multi-pass membrane protein</topology>
    </subcellularLocation>
</comment>
<evidence type="ECO:0000256" key="6">
    <source>
        <dbReference type="ARBA" id="ARBA00022989"/>
    </source>
</evidence>
<keyword evidence="8 9" id="KW-0472">Membrane</keyword>
<dbReference type="PIRSF" id="PIRSF001293">
    <property type="entry name" value="ATP6V0A1"/>
    <property type="match status" value="1"/>
</dbReference>
<dbReference type="AlphaFoldDB" id="A0AAV5RI62"/>
<comment type="function">
    <text evidence="9">Essential component of the vacuolar proton pump (V-ATPase), a multimeric enzyme that catalyzes the translocation of protons across the membranes. Required for assembly and activity of the V-ATPase.</text>
</comment>
<dbReference type="Proteomes" id="UP001362899">
    <property type="component" value="Unassembled WGS sequence"/>
</dbReference>